<comment type="similarity">
    <text evidence="3 10">Belongs to the MET18/MMS19 family.</text>
</comment>
<evidence type="ECO:0000256" key="5">
    <source>
        <dbReference type="ARBA" id="ARBA00022737"/>
    </source>
</evidence>
<dbReference type="GO" id="GO:0006281">
    <property type="term" value="P:DNA repair"/>
    <property type="evidence" value="ECO:0007669"/>
    <property type="project" value="UniProtKB-UniRule"/>
</dbReference>
<sequence>SQSQRCLEAEPPTKAAPLCVCNVPAQNVLSLITTGFLGFLTSWPRFCLENTDPRTRGRGIQLLSQVLLQCYSLLKEKEVLHLVLFYESRLQDHHLVIPSVLQGLRALSMCEVLSPGLAVSVLKAIFQEVHVQSLMQLDRHTVYSIITNFMNTREEELKGLGADFTFGFIQVMDGEKDPRNLLVAFQIVRDLIAKDYALGPFVEELFEVTSCYFPVDFTPPPNDPHGIQREDLILSLRAILASTPQFAEFLLPLLIEKLDSELQSAKLDSLQTLTACCAIYGQKELQEFLPSLWSSLRREAAAGASLRTYHRITRSVLPLLLEQYTKHTQSSQRRTILEMLLGFLELQQKWEHVEEAPVCSVVFSALTDPSVQLQLVGIKALTVLGSLSPGFAVLNHLFTLFPPGSEAAMEAAGSLAPTYPKVFSGRMVPRLEEELQSEREESFDSQRSFRQRCLQALAAVSTHTSIVRETVPVLLQHLQKVQKGNGSAAGNMVSACQSLHRVALQCQQDVEGCWYFHQTVVPCLLAMAVQAAMQGKCRTLPGRTLLEEEVLAAMIPVISAATTHLSPELAAQSVSHVVPLFLDGEVSFLPQNSFPCSFQPFGAQRRLVALLMAFVCSLPRNVAIPQQEWLLRELLALSCSCNCPFTATTAAKCFAGLVNKHPAGQQLDEILQLAVNRMEPGLAEGPHRMQALTLLLWVTKALVLRYHPLSSCLTDRLLGLLSDMELGPAAADGFSLLMAESPDVLHKGCHADVRIMFRQRFFTDNVPKLVQGFHGAGPDVKANYLKALSHVLNHLPKPVLVTELPTLLSLLLEALSCSDRVVQLSTLSCLHPLLLEAPQIMSLHVDTLVTKFLNLTSSPTMAVRIAALRCAHALTNLPTTVLLPYKGRVIRALAKPLDDKKRLVRKEAVAARGEWFLLGSPGR</sequence>
<evidence type="ECO:0000256" key="6">
    <source>
        <dbReference type="ARBA" id="ARBA00022763"/>
    </source>
</evidence>
<evidence type="ECO:0000313" key="13">
    <source>
        <dbReference type="Ensembl" id="ENSMCSP00000008056.1"/>
    </source>
</evidence>
<dbReference type="InterPro" id="IPR011989">
    <property type="entry name" value="ARM-like"/>
</dbReference>
<comment type="function">
    <text evidence="10">Key component of the cytosolic iron-sulfur protein assembly (CIA) complex, a multiprotein complex that mediates the incorporation of iron-sulfur cluster into apoproteins specifically involved in DNA metabolism and genomic integrity. In the CIA complex, MMS19 acts as an adapter between early-acting CIA components and a subset of cellular target iron-sulfur proteins.</text>
</comment>
<keyword evidence="14" id="KW-1185">Reference proteome</keyword>
<feature type="domain" description="MMS19 C-terminal" evidence="11">
    <location>
        <begin position="453"/>
        <end position="874"/>
    </location>
</feature>
<keyword evidence="5" id="KW-0677">Repeat</keyword>
<accession>A0A8C5TJS5</accession>
<dbReference type="Pfam" id="PF12460">
    <property type="entry name" value="MMS19_C"/>
    <property type="match status" value="1"/>
</dbReference>
<evidence type="ECO:0000259" key="12">
    <source>
        <dbReference type="Pfam" id="PF14500"/>
    </source>
</evidence>
<protein>
    <recommendedName>
        <fullName evidence="10">MMS19 nucleotide excision repair protein</fullName>
    </recommendedName>
</protein>
<proteinExistence type="inferred from homology"/>
<keyword evidence="6 10" id="KW-0227">DNA damage</keyword>
<dbReference type="GO" id="GO:0051604">
    <property type="term" value="P:protein maturation"/>
    <property type="evidence" value="ECO:0007669"/>
    <property type="project" value="UniProtKB-UniRule"/>
</dbReference>
<name>A0A8C5TJS5_9PASS</name>
<evidence type="ECO:0000256" key="10">
    <source>
        <dbReference type="RuleBase" id="RU367072"/>
    </source>
</evidence>
<dbReference type="InterPro" id="IPR016024">
    <property type="entry name" value="ARM-type_fold"/>
</dbReference>
<dbReference type="InterPro" id="IPR039920">
    <property type="entry name" value="MMS19"/>
</dbReference>
<dbReference type="AlphaFoldDB" id="A0A8C5TJS5"/>
<dbReference type="SUPFAM" id="SSF48371">
    <property type="entry name" value="ARM repeat"/>
    <property type="match status" value="1"/>
</dbReference>
<evidence type="ECO:0000256" key="8">
    <source>
        <dbReference type="ARBA" id="ARBA00023212"/>
    </source>
</evidence>
<feature type="domain" description="MMS19 N-terminal" evidence="12">
    <location>
        <begin position="47"/>
        <end position="300"/>
    </location>
</feature>
<dbReference type="InterPro" id="IPR029240">
    <property type="entry name" value="MMS19_N"/>
</dbReference>
<dbReference type="GO" id="GO:0016226">
    <property type="term" value="P:iron-sulfur cluster assembly"/>
    <property type="evidence" value="ECO:0007669"/>
    <property type="project" value="UniProtKB-UniRule"/>
</dbReference>
<dbReference type="PANTHER" id="PTHR12891:SF0">
    <property type="entry name" value="MMS19 NUCLEOTIDE EXCISION REPAIR PROTEIN HOMOLOG"/>
    <property type="match status" value="1"/>
</dbReference>
<evidence type="ECO:0000256" key="7">
    <source>
        <dbReference type="ARBA" id="ARBA00023204"/>
    </source>
</evidence>
<keyword evidence="8 10" id="KW-0206">Cytoskeleton</keyword>
<comment type="subcellular location">
    <subcellularLocation>
        <location evidence="2 10">Cytoplasm</location>
        <location evidence="2 10">Cytoskeleton</location>
        <location evidence="2 10">Spindle</location>
    </subcellularLocation>
    <subcellularLocation>
        <location evidence="1 10">Nucleus</location>
    </subcellularLocation>
</comment>
<keyword evidence="7 10" id="KW-0234">DNA repair</keyword>
<dbReference type="GO" id="GO:0005634">
    <property type="term" value="C:nucleus"/>
    <property type="evidence" value="ECO:0007669"/>
    <property type="project" value="UniProtKB-SubCell"/>
</dbReference>
<dbReference type="Ensembl" id="ENSMCST00000008253.1">
    <property type="protein sequence ID" value="ENSMCSP00000008056.1"/>
    <property type="gene ID" value="ENSMCSG00000005028.1"/>
</dbReference>
<reference evidence="13" key="1">
    <citation type="submission" date="2025-08" db="UniProtKB">
        <authorList>
            <consortium name="Ensembl"/>
        </authorList>
    </citation>
    <scope>IDENTIFICATION</scope>
</reference>
<organism evidence="13 14">
    <name type="scientific">Malurus cyaneus samueli</name>
    <dbReference type="NCBI Taxonomy" id="2593467"/>
    <lineage>
        <taxon>Eukaryota</taxon>
        <taxon>Metazoa</taxon>
        <taxon>Chordata</taxon>
        <taxon>Craniata</taxon>
        <taxon>Vertebrata</taxon>
        <taxon>Euteleostomi</taxon>
        <taxon>Archelosauria</taxon>
        <taxon>Archosauria</taxon>
        <taxon>Dinosauria</taxon>
        <taxon>Saurischia</taxon>
        <taxon>Theropoda</taxon>
        <taxon>Coelurosauria</taxon>
        <taxon>Aves</taxon>
        <taxon>Neognathae</taxon>
        <taxon>Neoaves</taxon>
        <taxon>Telluraves</taxon>
        <taxon>Australaves</taxon>
        <taxon>Passeriformes</taxon>
        <taxon>Meliphagoidea</taxon>
        <taxon>Maluridae</taxon>
        <taxon>Malurus</taxon>
    </lineage>
</organism>
<dbReference type="InterPro" id="IPR024687">
    <property type="entry name" value="MMS19_C"/>
</dbReference>
<dbReference type="Pfam" id="PF14500">
    <property type="entry name" value="MMS19_N"/>
    <property type="match status" value="1"/>
</dbReference>
<keyword evidence="9 10" id="KW-0539">Nucleus</keyword>
<evidence type="ECO:0000313" key="14">
    <source>
        <dbReference type="Proteomes" id="UP000694560"/>
    </source>
</evidence>
<evidence type="ECO:0000256" key="2">
    <source>
        <dbReference type="ARBA" id="ARBA00004186"/>
    </source>
</evidence>
<reference evidence="13" key="2">
    <citation type="submission" date="2025-09" db="UniProtKB">
        <authorList>
            <consortium name="Ensembl"/>
        </authorList>
    </citation>
    <scope>IDENTIFICATION</scope>
</reference>
<dbReference type="Proteomes" id="UP000694560">
    <property type="component" value="Unplaced"/>
</dbReference>
<dbReference type="PANTHER" id="PTHR12891">
    <property type="entry name" value="DNA REPAIR/TRANSCRIPTION PROTEIN MET18/MMS19"/>
    <property type="match status" value="1"/>
</dbReference>
<evidence type="ECO:0000256" key="3">
    <source>
        <dbReference type="ARBA" id="ARBA00009340"/>
    </source>
</evidence>
<evidence type="ECO:0000256" key="1">
    <source>
        <dbReference type="ARBA" id="ARBA00004123"/>
    </source>
</evidence>
<keyword evidence="4 10" id="KW-0963">Cytoplasm</keyword>
<evidence type="ECO:0000259" key="11">
    <source>
        <dbReference type="Pfam" id="PF12460"/>
    </source>
</evidence>
<evidence type="ECO:0000256" key="9">
    <source>
        <dbReference type="ARBA" id="ARBA00023242"/>
    </source>
</evidence>
<dbReference type="FunFam" id="1.25.10.10:FF:000114">
    <property type="entry name" value="MMS19 nucleotide excision repair protein homolog isoform X2"/>
    <property type="match status" value="1"/>
</dbReference>
<comment type="subunit">
    <text evidence="10">Component of the CIA complex.</text>
</comment>
<dbReference type="GO" id="GO:0097361">
    <property type="term" value="C:cytosolic [4Fe-4S] assembly targeting complex"/>
    <property type="evidence" value="ECO:0007669"/>
    <property type="project" value="UniProtKB-UniRule"/>
</dbReference>
<dbReference type="GO" id="GO:0071817">
    <property type="term" value="C:MMXD complex"/>
    <property type="evidence" value="ECO:0007669"/>
    <property type="project" value="TreeGrafter"/>
</dbReference>
<dbReference type="Gene3D" id="1.25.10.10">
    <property type="entry name" value="Leucine-rich Repeat Variant"/>
    <property type="match status" value="2"/>
</dbReference>
<evidence type="ECO:0000256" key="4">
    <source>
        <dbReference type="ARBA" id="ARBA00022490"/>
    </source>
</evidence>